<organism evidence="2 3">
    <name type="scientific">Lolium multiflorum</name>
    <name type="common">Italian ryegrass</name>
    <name type="synonym">Lolium perenne subsp. multiflorum</name>
    <dbReference type="NCBI Taxonomy" id="4521"/>
    <lineage>
        <taxon>Eukaryota</taxon>
        <taxon>Viridiplantae</taxon>
        <taxon>Streptophyta</taxon>
        <taxon>Embryophyta</taxon>
        <taxon>Tracheophyta</taxon>
        <taxon>Spermatophyta</taxon>
        <taxon>Magnoliopsida</taxon>
        <taxon>Liliopsida</taxon>
        <taxon>Poales</taxon>
        <taxon>Poaceae</taxon>
        <taxon>BOP clade</taxon>
        <taxon>Pooideae</taxon>
        <taxon>Poodae</taxon>
        <taxon>Poeae</taxon>
        <taxon>Poeae Chloroplast Group 2 (Poeae type)</taxon>
        <taxon>Loliodinae</taxon>
        <taxon>Loliinae</taxon>
        <taxon>Lolium</taxon>
    </lineage>
</organism>
<keyword evidence="1" id="KW-0472">Membrane</keyword>
<keyword evidence="1" id="KW-1133">Transmembrane helix</keyword>
<comment type="caution">
    <text evidence="2">The sequence shown here is derived from an EMBL/GenBank/DDBJ whole genome shotgun (WGS) entry which is preliminary data.</text>
</comment>
<proteinExistence type="predicted"/>
<sequence>MSRSAPTWDSASATAAAAPQCWNEELGELAVALHISPRAAFAITVGIVVVCVFCVLFFCCGVFRGIGRRCAGMRARRRVHPADDVDL</sequence>
<evidence type="ECO:0000256" key="1">
    <source>
        <dbReference type="SAM" id="Phobius"/>
    </source>
</evidence>
<dbReference type="Proteomes" id="UP001231189">
    <property type="component" value="Unassembled WGS sequence"/>
</dbReference>
<keyword evidence="3" id="KW-1185">Reference proteome</keyword>
<protein>
    <submittedName>
        <fullName evidence="2">Uncharacterized protein</fullName>
    </submittedName>
</protein>
<dbReference type="AlphaFoldDB" id="A0AAD8R2Y4"/>
<accession>A0AAD8R2Y4</accession>
<evidence type="ECO:0000313" key="2">
    <source>
        <dbReference type="EMBL" id="KAK1613015.1"/>
    </source>
</evidence>
<evidence type="ECO:0000313" key="3">
    <source>
        <dbReference type="Proteomes" id="UP001231189"/>
    </source>
</evidence>
<dbReference type="EMBL" id="JAUUTY010000007">
    <property type="protein sequence ID" value="KAK1613015.1"/>
    <property type="molecule type" value="Genomic_DNA"/>
</dbReference>
<keyword evidence="1" id="KW-0812">Transmembrane</keyword>
<feature type="transmembrane region" description="Helical" evidence="1">
    <location>
        <begin position="39"/>
        <end position="67"/>
    </location>
</feature>
<gene>
    <name evidence="2" type="ORF">QYE76_036688</name>
</gene>
<name>A0AAD8R2Y4_LOLMU</name>
<reference evidence="2" key="1">
    <citation type="submission" date="2023-07" db="EMBL/GenBank/DDBJ databases">
        <title>A chromosome-level genome assembly of Lolium multiflorum.</title>
        <authorList>
            <person name="Chen Y."/>
            <person name="Copetti D."/>
            <person name="Kolliker R."/>
            <person name="Studer B."/>
        </authorList>
    </citation>
    <scope>NUCLEOTIDE SEQUENCE</scope>
    <source>
        <strain evidence="2">02402/16</strain>
        <tissue evidence="2">Leaf</tissue>
    </source>
</reference>